<evidence type="ECO:0000256" key="1">
    <source>
        <dbReference type="SAM" id="MobiDB-lite"/>
    </source>
</evidence>
<dbReference type="STRING" id="685588.A0A067T299"/>
<feature type="region of interest" description="Disordered" evidence="1">
    <location>
        <begin position="410"/>
        <end position="524"/>
    </location>
</feature>
<feature type="region of interest" description="Disordered" evidence="1">
    <location>
        <begin position="336"/>
        <end position="355"/>
    </location>
</feature>
<dbReference type="Proteomes" id="UP000027222">
    <property type="component" value="Unassembled WGS sequence"/>
</dbReference>
<evidence type="ECO:0000313" key="3">
    <source>
        <dbReference type="Proteomes" id="UP000027222"/>
    </source>
</evidence>
<keyword evidence="3" id="KW-1185">Reference proteome</keyword>
<feature type="compositionally biased region" description="Basic residues" evidence="1">
    <location>
        <begin position="502"/>
        <end position="513"/>
    </location>
</feature>
<organism evidence="2 3">
    <name type="scientific">Galerina marginata (strain CBS 339.88)</name>
    <dbReference type="NCBI Taxonomy" id="685588"/>
    <lineage>
        <taxon>Eukaryota</taxon>
        <taxon>Fungi</taxon>
        <taxon>Dikarya</taxon>
        <taxon>Basidiomycota</taxon>
        <taxon>Agaricomycotina</taxon>
        <taxon>Agaricomycetes</taxon>
        <taxon>Agaricomycetidae</taxon>
        <taxon>Agaricales</taxon>
        <taxon>Agaricineae</taxon>
        <taxon>Strophariaceae</taxon>
        <taxon>Galerina</taxon>
    </lineage>
</organism>
<sequence length="524" mass="58350">MRRKADVVAVGIPEPATVISRKRRRRSGSSVAPVTNSAMMSAETVLSLEITSFSDLSEAPVTALNLSPQRSTACQSSSSFCHISAPPIPTPSSKETGGRPTLVKRANLPSYANLNPATFEHETSQCSALRVHHNQSATQKYPSALHQRRRRQSQSQHHTSRASKTLGGTHVSCDSPESASKFQLSDLGPHIPTTAPKFNSEASRISVTGTIRLPSQPIERGADALVRLFARGLKEAQSKAMENHPTELSPGLAYAKEEIRINEFEVENRLNVHASLLALKQSEWDNLLFRTKADMQAAYKRRVDGLEQTFKATCQEKLDKMGGQCREMVVKAQTASAEAERKAEESAAHTRQAEERLREVEARLDLASKVHNEEIAQFKRDAGQSKHDMAKMRREWEEEKRRLEACIEEERKKRQQEEAAREKELKGEHTRKTKLDTKAKDSTHDLDPSELADDLAVEQQLFSGEEAVGENPTKENGGKNMNIDKVAEDMAKEQRVCQSTKRITRSATSRRNRDKSDTQGPGTT</sequence>
<feature type="compositionally biased region" description="Basic and acidic residues" evidence="1">
    <location>
        <begin position="485"/>
        <end position="495"/>
    </location>
</feature>
<dbReference type="EMBL" id="KL142384">
    <property type="protein sequence ID" value="KDR74049.1"/>
    <property type="molecule type" value="Genomic_DNA"/>
</dbReference>
<dbReference type="AlphaFoldDB" id="A0A067T299"/>
<accession>A0A067T299</accession>
<proteinExistence type="predicted"/>
<dbReference type="HOGENOM" id="CLU_519754_0_0_1"/>
<protein>
    <submittedName>
        <fullName evidence="2">Uncharacterized protein</fullName>
    </submittedName>
</protein>
<feature type="region of interest" description="Disordered" evidence="1">
    <location>
        <begin position="132"/>
        <end position="197"/>
    </location>
</feature>
<feature type="compositionally biased region" description="Basic and acidic residues" evidence="1">
    <location>
        <begin position="410"/>
        <end position="447"/>
    </location>
</feature>
<evidence type="ECO:0000313" key="2">
    <source>
        <dbReference type="EMBL" id="KDR74049.1"/>
    </source>
</evidence>
<name>A0A067T299_GALM3</name>
<gene>
    <name evidence="2" type="ORF">GALMADRAFT_141790</name>
</gene>
<feature type="compositionally biased region" description="Basic and acidic residues" evidence="1">
    <location>
        <begin position="338"/>
        <end position="355"/>
    </location>
</feature>
<reference evidence="3" key="1">
    <citation type="journal article" date="2014" name="Proc. Natl. Acad. Sci. U.S.A.">
        <title>Extensive sampling of basidiomycete genomes demonstrates inadequacy of the white-rot/brown-rot paradigm for wood decay fungi.</title>
        <authorList>
            <person name="Riley R."/>
            <person name="Salamov A.A."/>
            <person name="Brown D.W."/>
            <person name="Nagy L.G."/>
            <person name="Floudas D."/>
            <person name="Held B.W."/>
            <person name="Levasseur A."/>
            <person name="Lombard V."/>
            <person name="Morin E."/>
            <person name="Otillar R."/>
            <person name="Lindquist E.A."/>
            <person name="Sun H."/>
            <person name="LaButti K.M."/>
            <person name="Schmutz J."/>
            <person name="Jabbour D."/>
            <person name="Luo H."/>
            <person name="Baker S.E."/>
            <person name="Pisabarro A.G."/>
            <person name="Walton J.D."/>
            <person name="Blanchette R.A."/>
            <person name="Henrissat B."/>
            <person name="Martin F."/>
            <person name="Cullen D."/>
            <person name="Hibbett D.S."/>
            <person name="Grigoriev I.V."/>
        </authorList>
    </citation>
    <scope>NUCLEOTIDE SEQUENCE [LARGE SCALE GENOMIC DNA]</scope>
    <source>
        <strain evidence="3">CBS 339.88</strain>
    </source>
</reference>